<accession>A0ABX2MCR6</accession>
<evidence type="ECO:0008006" key="3">
    <source>
        <dbReference type="Google" id="ProtNLM"/>
    </source>
</evidence>
<dbReference type="InterPro" id="IPR019292">
    <property type="entry name" value="McrC"/>
</dbReference>
<dbReference type="PANTHER" id="PTHR38733:SF1">
    <property type="entry name" value="TYPE IV METHYL-DIRECTED RESTRICTION ENZYME ECOKMCRBC"/>
    <property type="match status" value="1"/>
</dbReference>
<gene>
    <name evidence="1" type="ORF">HP507_04680</name>
</gene>
<protein>
    <recommendedName>
        <fullName evidence="3">Restriction endonuclease</fullName>
    </recommendedName>
</protein>
<comment type="caution">
    <text evidence="1">The sequence shown here is derived from an EMBL/GenBank/DDBJ whole genome shotgun (WGS) entry which is preliminary data.</text>
</comment>
<evidence type="ECO:0000313" key="1">
    <source>
        <dbReference type="EMBL" id="NUU13131.1"/>
    </source>
</evidence>
<dbReference type="Pfam" id="PF10117">
    <property type="entry name" value="McrBC"/>
    <property type="match status" value="1"/>
</dbReference>
<keyword evidence="2" id="KW-1185">Reference proteome</keyword>
<sequence length="460" mass="50412">MTVLPKPWAPRAKTTREYVHVEGSTTHLVLHETEQIAIRSSHAARGAIALNLVNIGSEQAGLLELAATRDHDHEPTDAATSSDPFGALLDLALLAERGSLSNSPLSFEGALAQSFLRLLTHERLLQAVERLIFRARPKYAERTEVLEQPRGRLSERSLLFSMKSGTPRVESTFDELTVDTPLLQVVASALRVIASERLPAKIVALSPGLPNRAVNLLRHLTGVRLLDREHAARVAENLWLSPLDRIWEPTIDAALPVLRQQAVMPEDQLDSSGAIAIHVSTEKFWEQCLELALTAAFPTLAVSRNAKAGEGVNVPTPWAPTADGFAQPEAAVDSYPDFMFTTSLHVVVADAKYKLGGTRAPSSQDGYQLFAYSHLASLNEQRSSIAMILYPTRHGARSSQVELQRLTGGGYPLWLVQLPFPTPNNLRSPTAWSAFVTALSSNLQELSTSWNVDRTKRPSD</sequence>
<organism evidence="1 2">
    <name type="scientific">Curtobacterium pusillum</name>
    <dbReference type="NCBI Taxonomy" id="69373"/>
    <lineage>
        <taxon>Bacteria</taxon>
        <taxon>Bacillati</taxon>
        <taxon>Actinomycetota</taxon>
        <taxon>Actinomycetes</taxon>
        <taxon>Micrococcales</taxon>
        <taxon>Microbacteriaceae</taxon>
        <taxon>Curtobacterium</taxon>
    </lineage>
</organism>
<evidence type="ECO:0000313" key="2">
    <source>
        <dbReference type="Proteomes" id="UP000573001"/>
    </source>
</evidence>
<dbReference type="RefSeq" id="WP_175350686.1">
    <property type="nucleotide sequence ID" value="NZ_BAAAWQ010000001.1"/>
</dbReference>
<name>A0ABX2MCR6_9MICO</name>
<dbReference type="Proteomes" id="UP000573001">
    <property type="component" value="Unassembled WGS sequence"/>
</dbReference>
<reference evidence="1 2" key="1">
    <citation type="submission" date="2020-05" db="EMBL/GenBank/DDBJ databases">
        <title>Genome Sequencing of Type Strains.</title>
        <authorList>
            <person name="Lemaire J.F."/>
            <person name="Inderbitzin P."/>
            <person name="Gregorio O.A."/>
            <person name="Collins S.B."/>
            <person name="Wespe N."/>
            <person name="Knight-Connoni V."/>
        </authorList>
    </citation>
    <scope>NUCLEOTIDE SEQUENCE [LARGE SCALE GENOMIC DNA]</scope>
    <source>
        <strain evidence="1 2">ATCC 19096</strain>
    </source>
</reference>
<proteinExistence type="predicted"/>
<dbReference type="EMBL" id="JABMCE010000060">
    <property type="protein sequence ID" value="NUU13131.1"/>
    <property type="molecule type" value="Genomic_DNA"/>
</dbReference>
<dbReference type="PANTHER" id="PTHR38733">
    <property type="entry name" value="PROTEIN MCRC"/>
    <property type="match status" value="1"/>
</dbReference>